<name>A0A3D8L046_9BACT</name>
<comment type="caution">
    <text evidence="1">The sequence shown here is derived from an EMBL/GenBank/DDBJ whole genome shotgun (WGS) entry which is preliminary data.</text>
</comment>
<gene>
    <name evidence="1" type="ORF">DXT99_25970</name>
</gene>
<proteinExistence type="predicted"/>
<reference evidence="2" key="1">
    <citation type="submission" date="2018-08" db="EMBL/GenBank/DDBJ databases">
        <authorList>
            <person name="Liu Z.-W."/>
            <person name="Du Z.-J."/>
        </authorList>
    </citation>
    <scope>NUCLEOTIDE SEQUENCE [LARGE SCALE GENOMIC DNA]</scope>
    <source>
        <strain evidence="2">H4X</strain>
    </source>
</reference>
<sequence length="119" mass="13439">MFGRINNKVPKINQQINPSASTESRLLARGFAKMCLLTHGSLPLMQHYVRSFRTPVLKSVRQFRCLQARFLHCIPHGKPACGLLIGFTNLPIRDMHPLDNLSIFLLKYNSCHAGHTQSA</sequence>
<dbReference type="EMBL" id="QRGR01000053">
    <property type="protein sequence ID" value="RDV10715.1"/>
    <property type="molecule type" value="Genomic_DNA"/>
</dbReference>
<dbReference type="OrthoDB" id="1495838at2"/>
<keyword evidence="2" id="KW-1185">Reference proteome</keyword>
<accession>A0A3D8L046</accession>
<organism evidence="1 2">
    <name type="scientific">Pontibacter diazotrophicus</name>
    <dbReference type="NCBI Taxonomy" id="1400979"/>
    <lineage>
        <taxon>Bacteria</taxon>
        <taxon>Pseudomonadati</taxon>
        <taxon>Bacteroidota</taxon>
        <taxon>Cytophagia</taxon>
        <taxon>Cytophagales</taxon>
        <taxon>Hymenobacteraceae</taxon>
        <taxon>Pontibacter</taxon>
    </lineage>
</organism>
<protein>
    <submittedName>
        <fullName evidence="1">Uncharacterized protein</fullName>
    </submittedName>
</protein>
<evidence type="ECO:0000313" key="2">
    <source>
        <dbReference type="Proteomes" id="UP000256708"/>
    </source>
</evidence>
<dbReference type="AlphaFoldDB" id="A0A3D8L046"/>
<dbReference type="Proteomes" id="UP000256708">
    <property type="component" value="Unassembled WGS sequence"/>
</dbReference>
<evidence type="ECO:0000313" key="1">
    <source>
        <dbReference type="EMBL" id="RDV10715.1"/>
    </source>
</evidence>